<accession>A0ABN9RJV9</accession>
<proteinExistence type="predicted"/>
<evidence type="ECO:0000313" key="2">
    <source>
        <dbReference type="EMBL" id="CAK0818886.1"/>
    </source>
</evidence>
<sequence length="130" mass="14600">MVLYLGAHAPAALAADERSLPLYGQHCSLCSKLQTLQPAWWTAVPLSQSQYGRKGEEEQEEDEEEEEQDQWREGRWRGRSEGASRDVSPSCVRRRSRRSTASPTKLRASHCKARTHSALETSGACDAQQE</sequence>
<protein>
    <recommendedName>
        <fullName evidence="4">Secreted protein</fullName>
    </recommendedName>
</protein>
<reference evidence="2" key="1">
    <citation type="submission" date="2023-10" db="EMBL/GenBank/DDBJ databases">
        <authorList>
            <person name="Chen Y."/>
            <person name="Shah S."/>
            <person name="Dougan E. K."/>
            <person name="Thang M."/>
            <person name="Chan C."/>
        </authorList>
    </citation>
    <scope>NUCLEOTIDE SEQUENCE [LARGE SCALE GENOMIC DNA]</scope>
</reference>
<evidence type="ECO:0008006" key="4">
    <source>
        <dbReference type="Google" id="ProtNLM"/>
    </source>
</evidence>
<evidence type="ECO:0000313" key="3">
    <source>
        <dbReference type="Proteomes" id="UP001189429"/>
    </source>
</evidence>
<organism evidence="2 3">
    <name type="scientific">Prorocentrum cordatum</name>
    <dbReference type="NCBI Taxonomy" id="2364126"/>
    <lineage>
        <taxon>Eukaryota</taxon>
        <taxon>Sar</taxon>
        <taxon>Alveolata</taxon>
        <taxon>Dinophyceae</taxon>
        <taxon>Prorocentrales</taxon>
        <taxon>Prorocentraceae</taxon>
        <taxon>Prorocentrum</taxon>
    </lineage>
</organism>
<keyword evidence="3" id="KW-1185">Reference proteome</keyword>
<feature type="compositionally biased region" description="Acidic residues" evidence="1">
    <location>
        <begin position="57"/>
        <end position="68"/>
    </location>
</feature>
<dbReference type="Proteomes" id="UP001189429">
    <property type="component" value="Unassembled WGS sequence"/>
</dbReference>
<feature type="compositionally biased region" description="Basic and acidic residues" evidence="1">
    <location>
        <begin position="69"/>
        <end position="84"/>
    </location>
</feature>
<dbReference type="EMBL" id="CAUYUJ010006858">
    <property type="protein sequence ID" value="CAK0818886.1"/>
    <property type="molecule type" value="Genomic_DNA"/>
</dbReference>
<name>A0ABN9RJV9_9DINO</name>
<feature type="region of interest" description="Disordered" evidence="1">
    <location>
        <begin position="47"/>
        <end position="130"/>
    </location>
</feature>
<evidence type="ECO:0000256" key="1">
    <source>
        <dbReference type="SAM" id="MobiDB-lite"/>
    </source>
</evidence>
<gene>
    <name evidence="2" type="ORF">PCOR1329_LOCUS21008</name>
</gene>
<comment type="caution">
    <text evidence="2">The sequence shown here is derived from an EMBL/GenBank/DDBJ whole genome shotgun (WGS) entry which is preliminary data.</text>
</comment>